<feature type="domain" description="BD-FAE-like" evidence="2">
    <location>
        <begin position="81"/>
        <end position="181"/>
    </location>
</feature>
<dbReference type="InterPro" id="IPR049492">
    <property type="entry name" value="BD-FAE-like_dom"/>
</dbReference>
<dbReference type="EMBL" id="CP068595">
    <property type="protein sequence ID" value="QQZ61219.1"/>
    <property type="molecule type" value="Genomic_DNA"/>
</dbReference>
<keyword evidence="1" id="KW-0472">Membrane</keyword>
<reference evidence="3 4" key="1">
    <citation type="submission" date="2021-01" db="EMBL/GenBank/DDBJ databases">
        <title>Whole genome sequence of Paenibacillus sonchi LMG 24727 for comparative genomics.</title>
        <authorList>
            <person name="Lee G."/>
            <person name="Kim M.-J."/>
            <person name="Lim K."/>
            <person name="Shin J.-H."/>
        </authorList>
    </citation>
    <scope>NUCLEOTIDE SEQUENCE [LARGE SCALE GENOMIC DNA]</scope>
    <source>
        <strain evidence="3 4">LMG 24727</strain>
    </source>
</reference>
<evidence type="ECO:0000313" key="4">
    <source>
        <dbReference type="Proteomes" id="UP000595841"/>
    </source>
</evidence>
<dbReference type="PANTHER" id="PTHR23024">
    <property type="entry name" value="ARYLACETAMIDE DEACETYLASE"/>
    <property type="match status" value="1"/>
</dbReference>
<dbReference type="InterPro" id="IPR050466">
    <property type="entry name" value="Carboxylest/Gibb_receptor"/>
</dbReference>
<name>A0A974PBZ5_9BACL</name>
<keyword evidence="3" id="KW-0378">Hydrolase</keyword>
<dbReference type="InterPro" id="IPR029058">
    <property type="entry name" value="AB_hydrolase_fold"/>
</dbReference>
<dbReference type="SUPFAM" id="SSF53474">
    <property type="entry name" value="alpha/beta-Hydrolases"/>
    <property type="match status" value="1"/>
</dbReference>
<dbReference type="PANTHER" id="PTHR23024:SF24">
    <property type="entry name" value="ALPHA_BETA HYDROLASE FOLD-3 DOMAIN-CONTAINING PROTEIN"/>
    <property type="match status" value="1"/>
</dbReference>
<sequence>MKKEDKKNRKWLKRLGIGFGVFILLVAGTAIFFVTNPVQLARLVAGDAAEDRAQWVKSDDELLGTRFTVPRDGADDVETILYRPKGSEDKKLPVIFMVHGGGFFGGAADMLDSFNVRVMEKWQAMIVSINYKKLDEKFIPYPAEEIRDTIYYFAEHEDEYNIDSSKFATMGFSAGSYHVANASLLLQSENFKLAGQVLVVPYLIDVIPILTPNLIEEGIKSDSQVPLASTAFVLAGQDEISNTAKPYIDVLNKAGVPTQVFSYEKAFHPFMDTSEVMKPENDEELKYTTEEQKKLGLQAEDDLIEVFNSFFSKSN</sequence>
<dbReference type="Pfam" id="PF20434">
    <property type="entry name" value="BD-FAE"/>
    <property type="match status" value="1"/>
</dbReference>
<dbReference type="GO" id="GO:0016787">
    <property type="term" value="F:hydrolase activity"/>
    <property type="evidence" value="ECO:0007669"/>
    <property type="project" value="UniProtKB-KW"/>
</dbReference>
<dbReference type="Gene3D" id="3.40.50.1820">
    <property type="entry name" value="alpha/beta hydrolase"/>
    <property type="match status" value="1"/>
</dbReference>
<gene>
    <name evidence="3" type="ORF">JI735_33440</name>
</gene>
<evidence type="ECO:0000259" key="2">
    <source>
        <dbReference type="Pfam" id="PF20434"/>
    </source>
</evidence>
<feature type="transmembrane region" description="Helical" evidence="1">
    <location>
        <begin position="12"/>
        <end position="34"/>
    </location>
</feature>
<dbReference type="KEGG" id="pson:JI735_33440"/>
<evidence type="ECO:0000256" key="1">
    <source>
        <dbReference type="SAM" id="Phobius"/>
    </source>
</evidence>
<keyword evidence="4" id="KW-1185">Reference proteome</keyword>
<dbReference type="AlphaFoldDB" id="A0A974PBZ5"/>
<organism evidence="3 4">
    <name type="scientific">Paenibacillus sonchi</name>
    <dbReference type="NCBI Taxonomy" id="373687"/>
    <lineage>
        <taxon>Bacteria</taxon>
        <taxon>Bacillati</taxon>
        <taxon>Bacillota</taxon>
        <taxon>Bacilli</taxon>
        <taxon>Bacillales</taxon>
        <taxon>Paenibacillaceae</taxon>
        <taxon>Paenibacillus</taxon>
        <taxon>Paenibacillus sonchi group</taxon>
    </lineage>
</organism>
<dbReference type="Proteomes" id="UP000595841">
    <property type="component" value="Chromosome"/>
</dbReference>
<proteinExistence type="predicted"/>
<accession>A0A974PBZ5</accession>
<keyword evidence="1" id="KW-0812">Transmembrane</keyword>
<keyword evidence="1" id="KW-1133">Transmembrane helix</keyword>
<evidence type="ECO:0000313" key="3">
    <source>
        <dbReference type="EMBL" id="QQZ61219.1"/>
    </source>
</evidence>
<protein>
    <submittedName>
        <fullName evidence="3">Alpha/beta hydrolase</fullName>
    </submittedName>
</protein>
<dbReference type="RefSeq" id="WP_039832156.1">
    <property type="nucleotide sequence ID" value="NZ_CP068595.1"/>
</dbReference>